<organism evidence="1">
    <name type="scientific">viral metagenome</name>
    <dbReference type="NCBI Taxonomy" id="1070528"/>
    <lineage>
        <taxon>unclassified sequences</taxon>
        <taxon>metagenomes</taxon>
        <taxon>organismal metagenomes</taxon>
    </lineage>
</organism>
<dbReference type="SUPFAM" id="SSF56112">
    <property type="entry name" value="Protein kinase-like (PK-like)"/>
    <property type="match status" value="1"/>
</dbReference>
<proteinExistence type="predicted"/>
<sequence length="511" mass="58499">MKRKSELRCNPIPIQLSRGVPKSSMFGVQKLQAFFPPIECLFKTEKVEKVSEYGIKFPDVTINGETACTPSGDIAIHPKITMLLNPYKWMKGINLELPSSTEDAAEVHKKLQSPHNAAYVGSLLNSVLSLSKCQHFPQVFGVYTGVSDEFTLDISDDYEELCERPWFSRNMGKTFTIKLDSAGEQIKYTRSARLPLELCEDIELDDIKEIQGIPSEETVSTEFQKVFEEEECSEPDSESDLSTSYIFGIESESEYSVDEENDEPYAWATFKNVPVQVTLMEKLQGTFYKLVTEHPDPQKWYAWTFQIVFALAFAQRNFGLTHNDLHGNNVMYIQTSKEFFYYSSGGTSYKVPTYGYLLKIIDFDRGIGYVRLPGMKEPRLFMSDQFEVNNEAGGQYNCQPFFKDSAPIIKPNPSFDLVRLATSMFWDLYPEGPEKYDDKLFKLFIKWMTLDDGSSILFQKKDPRMDRFYGFALYKAIARFCRDAVPRKELAEFTDFVGSIPAGELPLVLDN</sequence>
<dbReference type="EMBL" id="MN739946">
    <property type="protein sequence ID" value="QHT79117.1"/>
    <property type="molecule type" value="Genomic_DNA"/>
</dbReference>
<name>A0A6C0HFF1_9ZZZZ</name>
<protein>
    <recommendedName>
        <fullName evidence="2">Protein kinase domain-containing protein</fullName>
    </recommendedName>
</protein>
<dbReference type="AlphaFoldDB" id="A0A6C0HFF1"/>
<dbReference type="InterPro" id="IPR011009">
    <property type="entry name" value="Kinase-like_dom_sf"/>
</dbReference>
<accession>A0A6C0HFF1</accession>
<evidence type="ECO:0000313" key="1">
    <source>
        <dbReference type="EMBL" id="QHT79117.1"/>
    </source>
</evidence>
<reference evidence="1" key="1">
    <citation type="journal article" date="2020" name="Nature">
        <title>Giant virus diversity and host interactions through global metagenomics.</title>
        <authorList>
            <person name="Schulz F."/>
            <person name="Roux S."/>
            <person name="Paez-Espino D."/>
            <person name="Jungbluth S."/>
            <person name="Walsh D.A."/>
            <person name="Denef V.J."/>
            <person name="McMahon K.D."/>
            <person name="Konstantinidis K.T."/>
            <person name="Eloe-Fadrosh E.A."/>
            <person name="Kyrpides N.C."/>
            <person name="Woyke T."/>
        </authorList>
    </citation>
    <scope>NUCLEOTIDE SEQUENCE</scope>
    <source>
        <strain evidence="1">GVMAG-M-3300023179-99</strain>
    </source>
</reference>
<dbReference type="Gene3D" id="1.10.510.10">
    <property type="entry name" value="Transferase(Phosphotransferase) domain 1"/>
    <property type="match status" value="1"/>
</dbReference>
<evidence type="ECO:0008006" key="2">
    <source>
        <dbReference type="Google" id="ProtNLM"/>
    </source>
</evidence>